<proteinExistence type="predicted"/>
<accession>A0ACB7G678</accession>
<evidence type="ECO:0000313" key="2">
    <source>
        <dbReference type="Proteomes" id="UP000091857"/>
    </source>
</evidence>
<evidence type="ECO:0000313" key="1">
    <source>
        <dbReference type="EMBL" id="KAG8635339.1"/>
    </source>
</evidence>
<name>A0ACB7G678_MANES</name>
<organism evidence="1 2">
    <name type="scientific">Manihot esculenta</name>
    <name type="common">Cassava</name>
    <name type="synonym">Jatropha manihot</name>
    <dbReference type="NCBI Taxonomy" id="3983"/>
    <lineage>
        <taxon>Eukaryota</taxon>
        <taxon>Viridiplantae</taxon>
        <taxon>Streptophyta</taxon>
        <taxon>Embryophyta</taxon>
        <taxon>Tracheophyta</taxon>
        <taxon>Spermatophyta</taxon>
        <taxon>Magnoliopsida</taxon>
        <taxon>eudicotyledons</taxon>
        <taxon>Gunneridae</taxon>
        <taxon>Pentapetalae</taxon>
        <taxon>rosids</taxon>
        <taxon>fabids</taxon>
        <taxon>Malpighiales</taxon>
        <taxon>Euphorbiaceae</taxon>
        <taxon>Crotonoideae</taxon>
        <taxon>Manihoteae</taxon>
        <taxon>Manihot</taxon>
    </lineage>
</organism>
<reference evidence="2" key="1">
    <citation type="journal article" date="2016" name="Nat. Biotechnol.">
        <title>Sequencing wild and cultivated cassava and related species reveals extensive interspecific hybridization and genetic diversity.</title>
        <authorList>
            <person name="Bredeson J.V."/>
            <person name="Lyons J.B."/>
            <person name="Prochnik S.E."/>
            <person name="Wu G.A."/>
            <person name="Ha C.M."/>
            <person name="Edsinger-Gonzales E."/>
            <person name="Grimwood J."/>
            <person name="Schmutz J."/>
            <person name="Rabbi I.Y."/>
            <person name="Egesi C."/>
            <person name="Nauluvula P."/>
            <person name="Lebot V."/>
            <person name="Ndunguru J."/>
            <person name="Mkamilo G."/>
            <person name="Bart R.S."/>
            <person name="Setter T.L."/>
            <person name="Gleadow R.M."/>
            <person name="Kulakow P."/>
            <person name="Ferguson M.E."/>
            <person name="Rounsley S."/>
            <person name="Rokhsar D.S."/>
        </authorList>
    </citation>
    <scope>NUCLEOTIDE SEQUENCE [LARGE SCALE GENOMIC DNA]</scope>
    <source>
        <strain evidence="2">cv. AM560-2</strain>
    </source>
</reference>
<keyword evidence="2" id="KW-1185">Reference proteome</keyword>
<comment type="caution">
    <text evidence="1">The sequence shown here is derived from an EMBL/GenBank/DDBJ whole genome shotgun (WGS) entry which is preliminary data.</text>
</comment>
<sequence>MNGKANVSKELNAKHRKILEGLLKLPENRECADCKSKGPRWASVNLGIFICMQCSGIHRSLGVHISKVRSATLDTWLPEQIAFIQSMGNEKSNCYWEAELPPNYNRVGIENFIRAKYEEKKWIPRDSKAKSPPQLSGEKVSIFRAGPENTVHKQMKNNNHAAEERKITPPNTNDKRPASKSCTPAPASVNAPQQVALDIKPQPGQNSEQATVTKAQLVKEEEKKTPVSTPAKVDYATELFNLLCMDDSGGNCSKPSTDGFKSVKEESTSRRSDLSNISENKQQFASSIEQPQKYANNDIMNLFQSGVVSPLPAHQQQLSTLSQQNQALMAAAVQSGGLSHTFPVNVHKFSANGIHLSTQNWGSTGHQVPGMMMPLPSNNLPKYIQIGSNQQMYTAGNSVNIPVSSMYSSGPVAPINGATNIRSTMAAPAFQVPAMPTQPQGYYDFSSLTQGMFRKR</sequence>
<protein>
    <submittedName>
        <fullName evidence="1">Uncharacterized protein</fullName>
    </submittedName>
</protein>
<dbReference type="Proteomes" id="UP000091857">
    <property type="component" value="Chromosome 16"/>
</dbReference>
<gene>
    <name evidence="1" type="ORF">MANES_16G021800v8</name>
</gene>
<dbReference type="EMBL" id="CM004402">
    <property type="protein sequence ID" value="KAG8635339.1"/>
    <property type="molecule type" value="Genomic_DNA"/>
</dbReference>